<dbReference type="PANTHER" id="PTHR11748">
    <property type="entry name" value="D-LACTATE DEHYDROGENASE"/>
    <property type="match status" value="1"/>
</dbReference>
<dbReference type="GO" id="GO:0008720">
    <property type="term" value="F:D-lactate dehydrogenase (NAD+) activity"/>
    <property type="evidence" value="ECO:0007669"/>
    <property type="project" value="TreeGrafter"/>
</dbReference>
<proteinExistence type="inferred from homology"/>
<dbReference type="AlphaFoldDB" id="X1DJK0"/>
<evidence type="ECO:0000259" key="2">
    <source>
        <dbReference type="PROSITE" id="PS51387"/>
    </source>
</evidence>
<dbReference type="Pfam" id="PF01565">
    <property type="entry name" value="FAD_binding_4"/>
    <property type="match status" value="1"/>
</dbReference>
<sequence>YTDEVKKKMNEAKIEEKQNGKTKFTKELEELLPATQVSTDMYDIEATSGDLSLLSKYHYKFKQQYQATHVVRPGTTEELSNVIKKCKEYSVPMTIRAAGTSCYSASTPTNGGVIIDMRRMDKIYEIDANNKTVRCGAGISWLRLIEALLEHGLGPKCYPTSYKSSCVGGFVVTSGKVGVGVLKNGIMKDAIKSLVFVKPDGSVETISRTSQGDLSLDDIIGSFGIFGAVAEVELEVTSLNTSMEMVGYSFKTFKMAVEFFRTLKNNDANKPFFLSLSDKHFEKYAHWTFPS</sequence>
<dbReference type="PROSITE" id="PS51387">
    <property type="entry name" value="FAD_PCMH"/>
    <property type="match status" value="1"/>
</dbReference>
<dbReference type="Gene3D" id="3.30.465.10">
    <property type="match status" value="1"/>
</dbReference>
<name>X1DJK0_9ZZZZ</name>
<protein>
    <recommendedName>
        <fullName evidence="2">FAD-binding PCMH-type domain-containing protein</fullName>
    </recommendedName>
</protein>
<dbReference type="PANTHER" id="PTHR11748:SF111">
    <property type="entry name" value="D-LACTATE DEHYDROGENASE, MITOCHONDRIAL-RELATED"/>
    <property type="match status" value="1"/>
</dbReference>
<feature type="domain" description="FAD-binding PCMH-type" evidence="2">
    <location>
        <begin position="63"/>
        <end position="239"/>
    </location>
</feature>
<dbReference type="SUPFAM" id="SSF56176">
    <property type="entry name" value="FAD-binding/transporter-associated domain-like"/>
    <property type="match status" value="1"/>
</dbReference>
<dbReference type="GO" id="GO:0071949">
    <property type="term" value="F:FAD binding"/>
    <property type="evidence" value="ECO:0007669"/>
    <property type="project" value="InterPro"/>
</dbReference>
<evidence type="ECO:0000313" key="3">
    <source>
        <dbReference type="EMBL" id="GAG96591.1"/>
    </source>
</evidence>
<dbReference type="EMBL" id="BART01021137">
    <property type="protein sequence ID" value="GAG96591.1"/>
    <property type="molecule type" value="Genomic_DNA"/>
</dbReference>
<dbReference type="InterPro" id="IPR016169">
    <property type="entry name" value="FAD-bd_PCMH_sub2"/>
</dbReference>
<dbReference type="InterPro" id="IPR036318">
    <property type="entry name" value="FAD-bd_PCMH-like_sf"/>
</dbReference>
<organism evidence="3">
    <name type="scientific">marine sediment metagenome</name>
    <dbReference type="NCBI Taxonomy" id="412755"/>
    <lineage>
        <taxon>unclassified sequences</taxon>
        <taxon>metagenomes</taxon>
        <taxon>ecological metagenomes</taxon>
    </lineage>
</organism>
<gene>
    <name evidence="3" type="ORF">S01H4_39087</name>
</gene>
<dbReference type="InterPro" id="IPR006094">
    <property type="entry name" value="Oxid_FAD_bind_N"/>
</dbReference>
<evidence type="ECO:0000256" key="1">
    <source>
        <dbReference type="ARBA" id="ARBA00008000"/>
    </source>
</evidence>
<comment type="caution">
    <text evidence="3">The sequence shown here is derived from an EMBL/GenBank/DDBJ whole genome shotgun (WGS) entry which is preliminary data.</text>
</comment>
<feature type="non-terminal residue" evidence="3">
    <location>
        <position position="291"/>
    </location>
</feature>
<dbReference type="GO" id="GO:1903457">
    <property type="term" value="P:lactate catabolic process"/>
    <property type="evidence" value="ECO:0007669"/>
    <property type="project" value="TreeGrafter"/>
</dbReference>
<dbReference type="GO" id="GO:0004458">
    <property type="term" value="F:D-lactate dehydrogenase (cytochrome) activity"/>
    <property type="evidence" value="ECO:0007669"/>
    <property type="project" value="TreeGrafter"/>
</dbReference>
<comment type="similarity">
    <text evidence="1">Belongs to the FAD-binding oxidoreductase/transferase type 4 family.</text>
</comment>
<accession>X1DJK0</accession>
<dbReference type="InterPro" id="IPR016166">
    <property type="entry name" value="FAD-bd_PCMH"/>
</dbReference>
<feature type="non-terminal residue" evidence="3">
    <location>
        <position position="1"/>
    </location>
</feature>
<reference evidence="3" key="1">
    <citation type="journal article" date="2014" name="Front. Microbiol.">
        <title>High frequency of phylogenetically diverse reductive dehalogenase-homologous genes in deep subseafloor sedimentary metagenomes.</title>
        <authorList>
            <person name="Kawai M."/>
            <person name="Futagami T."/>
            <person name="Toyoda A."/>
            <person name="Takaki Y."/>
            <person name="Nishi S."/>
            <person name="Hori S."/>
            <person name="Arai W."/>
            <person name="Tsubouchi T."/>
            <person name="Morono Y."/>
            <person name="Uchiyama I."/>
            <person name="Ito T."/>
            <person name="Fujiyama A."/>
            <person name="Inagaki F."/>
            <person name="Takami H."/>
        </authorList>
    </citation>
    <scope>NUCLEOTIDE SEQUENCE</scope>
    <source>
        <strain evidence="3">Expedition CK06-06</strain>
    </source>
</reference>